<evidence type="ECO:0000313" key="2">
    <source>
        <dbReference type="Proteomes" id="UP000004324"/>
    </source>
</evidence>
<reference evidence="1 2" key="1">
    <citation type="journal article" date="2012" name="J. Bacteriol.">
        <title>Draft Genome Sequences for Two Metal-Reducing Pelosinus fermentans Strains Isolated from a Cr(VI)-Contaminated Site and for Type Strain R7.</title>
        <authorList>
            <person name="Brown S.D."/>
            <person name="Podar M."/>
            <person name="Klingeman D.M."/>
            <person name="Johnson C.M."/>
            <person name="Yang Z.K."/>
            <person name="Utturkar S.M."/>
            <person name="Land M.L."/>
            <person name="Mosher J.J."/>
            <person name="Hurt R.A.Jr."/>
            <person name="Phelps T.J."/>
            <person name="Palumbo A.V."/>
            <person name="Arkin A.P."/>
            <person name="Hazen T.C."/>
            <person name="Elias D.A."/>
        </authorList>
    </citation>
    <scope>NUCLEOTIDE SEQUENCE [LARGE SCALE GENOMIC DNA]</scope>
    <source>
        <strain evidence="1 2">B4</strain>
    </source>
</reference>
<dbReference type="AlphaFoldDB" id="I9LFP0"/>
<sequence length="36" mass="4231">MITEVRENFNKTYNAGCLTTIVYVVRQPIDIYHATR</sequence>
<protein>
    <submittedName>
        <fullName evidence="1">Uncharacterized protein</fullName>
    </submittedName>
</protein>
<name>I9LFP0_9FIRM</name>
<comment type="caution">
    <text evidence="1">The sequence shown here is derived from an EMBL/GenBank/DDBJ whole genome shotgun (WGS) entry which is preliminary data.</text>
</comment>
<proteinExistence type="predicted"/>
<keyword evidence="2" id="KW-1185">Reference proteome</keyword>
<dbReference type="Proteomes" id="UP000004324">
    <property type="component" value="Unassembled WGS sequence"/>
</dbReference>
<evidence type="ECO:0000313" key="1">
    <source>
        <dbReference type="EMBL" id="EIW19196.1"/>
    </source>
</evidence>
<accession>I9LFP0</accession>
<organism evidence="1 2">
    <name type="scientific">Pelosinus fermentans B4</name>
    <dbReference type="NCBI Taxonomy" id="1149862"/>
    <lineage>
        <taxon>Bacteria</taxon>
        <taxon>Bacillati</taxon>
        <taxon>Bacillota</taxon>
        <taxon>Negativicutes</taxon>
        <taxon>Selenomonadales</taxon>
        <taxon>Sporomusaceae</taxon>
        <taxon>Pelosinus</taxon>
    </lineage>
</organism>
<dbReference type="EMBL" id="AKVJ01000021">
    <property type="protein sequence ID" value="EIW19196.1"/>
    <property type="molecule type" value="Genomic_DNA"/>
</dbReference>
<gene>
    <name evidence="1" type="ORF">FB4_2906</name>
</gene>